<gene>
    <name evidence="1" type="ORF">LCGC14_0390670</name>
</gene>
<protein>
    <submittedName>
        <fullName evidence="1">Uncharacterized protein</fullName>
    </submittedName>
</protein>
<sequence length="129" mass="14889">MVQEIINAEAHSCPPSTYTPRACRSSEKHYGFSQYLAFHKNEDAPRGRPIFKIMKTKTEYPAISHIEELAKLTAELRKKVQQTPTSLANSDQLKQITNVENSILRFQRDLWELAQAVGIKTGKEFWWPQ</sequence>
<dbReference type="EMBL" id="LAZR01000326">
    <property type="protein sequence ID" value="KKN74447.1"/>
    <property type="molecule type" value="Genomic_DNA"/>
</dbReference>
<accession>A0A0F9THR3</accession>
<reference evidence="1" key="1">
    <citation type="journal article" date="2015" name="Nature">
        <title>Complex archaea that bridge the gap between prokaryotes and eukaryotes.</title>
        <authorList>
            <person name="Spang A."/>
            <person name="Saw J.H."/>
            <person name="Jorgensen S.L."/>
            <person name="Zaremba-Niedzwiedzka K."/>
            <person name="Martijn J."/>
            <person name="Lind A.E."/>
            <person name="van Eijk R."/>
            <person name="Schleper C."/>
            <person name="Guy L."/>
            <person name="Ettema T.J."/>
        </authorList>
    </citation>
    <scope>NUCLEOTIDE SEQUENCE</scope>
</reference>
<dbReference type="AlphaFoldDB" id="A0A0F9THR3"/>
<name>A0A0F9THR3_9ZZZZ</name>
<evidence type="ECO:0000313" key="1">
    <source>
        <dbReference type="EMBL" id="KKN74447.1"/>
    </source>
</evidence>
<organism evidence="1">
    <name type="scientific">marine sediment metagenome</name>
    <dbReference type="NCBI Taxonomy" id="412755"/>
    <lineage>
        <taxon>unclassified sequences</taxon>
        <taxon>metagenomes</taxon>
        <taxon>ecological metagenomes</taxon>
    </lineage>
</organism>
<comment type="caution">
    <text evidence="1">The sequence shown here is derived from an EMBL/GenBank/DDBJ whole genome shotgun (WGS) entry which is preliminary data.</text>
</comment>
<proteinExistence type="predicted"/>